<evidence type="ECO:0000313" key="9">
    <source>
        <dbReference type="EMBL" id="MDC7228002.1"/>
    </source>
</evidence>
<dbReference type="NCBIfam" id="TIGR03025">
    <property type="entry name" value="EPS_sugtrans"/>
    <property type="match status" value="1"/>
</dbReference>
<evidence type="ECO:0000313" key="10">
    <source>
        <dbReference type="Proteomes" id="UP001221217"/>
    </source>
</evidence>
<evidence type="ECO:0000259" key="8">
    <source>
        <dbReference type="Pfam" id="PF02397"/>
    </source>
</evidence>
<organism evidence="9 10">
    <name type="scientific">Candidatus Thalassospirochaeta sargassi</name>
    <dbReference type="NCBI Taxonomy" id="3119039"/>
    <lineage>
        <taxon>Bacteria</taxon>
        <taxon>Pseudomonadati</taxon>
        <taxon>Spirochaetota</taxon>
        <taxon>Spirochaetia</taxon>
        <taxon>Spirochaetales</taxon>
        <taxon>Spirochaetaceae</taxon>
        <taxon>Candidatus Thalassospirochaeta</taxon>
    </lineage>
</organism>
<accession>A0AAJ1MKN6</accession>
<proteinExistence type="inferred from homology"/>
<evidence type="ECO:0000256" key="5">
    <source>
        <dbReference type="ARBA" id="ARBA00022989"/>
    </source>
</evidence>
<evidence type="ECO:0000256" key="4">
    <source>
        <dbReference type="ARBA" id="ARBA00022692"/>
    </source>
</evidence>
<comment type="similarity">
    <text evidence="2">Belongs to the bacterial sugar transferase family.</text>
</comment>
<dbReference type="PANTHER" id="PTHR30576:SF10">
    <property type="entry name" value="SLL5057 PROTEIN"/>
    <property type="match status" value="1"/>
</dbReference>
<dbReference type="PANTHER" id="PTHR30576">
    <property type="entry name" value="COLANIC BIOSYNTHESIS UDP-GLUCOSE LIPID CARRIER TRANSFERASE"/>
    <property type="match status" value="1"/>
</dbReference>
<comment type="subcellular location">
    <subcellularLocation>
        <location evidence="1">Membrane</location>
        <topology evidence="1">Multi-pass membrane protein</topology>
    </subcellularLocation>
</comment>
<reference evidence="9 10" key="1">
    <citation type="submission" date="2022-12" db="EMBL/GenBank/DDBJ databases">
        <title>Metagenome assembled genome from gulf of manar.</title>
        <authorList>
            <person name="Kohli P."/>
            <person name="Pk S."/>
            <person name="Venkata Ramana C."/>
            <person name="Sasikala C."/>
        </authorList>
    </citation>
    <scope>NUCLEOTIDE SEQUENCE [LARGE SCALE GENOMIC DNA]</scope>
    <source>
        <strain evidence="9">JB008</strain>
    </source>
</reference>
<dbReference type="Proteomes" id="UP001221217">
    <property type="component" value="Unassembled WGS sequence"/>
</dbReference>
<evidence type="ECO:0000256" key="7">
    <source>
        <dbReference type="SAM" id="Phobius"/>
    </source>
</evidence>
<feature type="domain" description="Bacterial sugar transferase" evidence="8">
    <location>
        <begin position="256"/>
        <end position="445"/>
    </location>
</feature>
<evidence type="ECO:0000256" key="1">
    <source>
        <dbReference type="ARBA" id="ARBA00004141"/>
    </source>
</evidence>
<feature type="transmembrane region" description="Helical" evidence="7">
    <location>
        <begin position="50"/>
        <end position="72"/>
    </location>
</feature>
<dbReference type="GO" id="GO:0016780">
    <property type="term" value="F:phosphotransferase activity, for other substituted phosphate groups"/>
    <property type="evidence" value="ECO:0007669"/>
    <property type="project" value="TreeGrafter"/>
</dbReference>
<dbReference type="AlphaFoldDB" id="A0AAJ1MKN6"/>
<feature type="transmembrane region" description="Helical" evidence="7">
    <location>
        <begin position="92"/>
        <end position="114"/>
    </location>
</feature>
<dbReference type="InterPro" id="IPR017475">
    <property type="entry name" value="EPS_sugar_tfrase"/>
</dbReference>
<feature type="transmembrane region" description="Helical" evidence="7">
    <location>
        <begin position="261"/>
        <end position="285"/>
    </location>
</feature>
<keyword evidence="4 7" id="KW-0812">Transmembrane</keyword>
<gene>
    <name evidence="9" type="ORF">PQJ61_14660</name>
</gene>
<feature type="transmembrane region" description="Helical" evidence="7">
    <location>
        <begin position="20"/>
        <end position="38"/>
    </location>
</feature>
<name>A0AAJ1MKN6_9SPIO</name>
<evidence type="ECO:0000256" key="2">
    <source>
        <dbReference type="ARBA" id="ARBA00006464"/>
    </source>
</evidence>
<sequence>MLIILKLYDVILGRDAGQLKYRIDIVSLVLFSIVNYLILWRRLFSKPYHIYLKGAFSISVTTIWGMLVAFTLVDLIVEGLLGFKLVSAPLKYGLASICFLVMIGIQYVWIIYLARLGFFRKNTLIVGIYDERIPLENLFQDLYGTKHCVGQIMKQEGQWMFRADVEENFKPVTTGIYELIGRNNVNEMLLCMTPFVDEEELNRLAAHCHENSIGYYLISDIRQLPHSFPWNRTLEQIPVVERFSPNRDSIIMVSLKRILDVLSTGLGLIFLSPIFLVIGAAIAAADGFPVIYKSTRIGIHGKPIRFYKFRTMVKNAEALKAELLKHNERPDGRLFKMENDPRITKIGRFLRQTSLDELPQLWNVLRGDMSLIGPRPHLPEEVEEYAGQDHLRLECIPGISCLPQIRGRNDLGFREWVDLDLEYRKNWTMGYDLKILWHTVGVVLKPILSKICKS</sequence>
<dbReference type="InterPro" id="IPR003362">
    <property type="entry name" value="Bact_transf"/>
</dbReference>
<keyword evidence="3" id="KW-0808">Transferase</keyword>
<evidence type="ECO:0000256" key="3">
    <source>
        <dbReference type="ARBA" id="ARBA00022679"/>
    </source>
</evidence>
<keyword evidence="5 7" id="KW-1133">Transmembrane helix</keyword>
<dbReference type="GO" id="GO:0016020">
    <property type="term" value="C:membrane"/>
    <property type="evidence" value="ECO:0007669"/>
    <property type="project" value="UniProtKB-SubCell"/>
</dbReference>
<dbReference type="EMBL" id="JAQQAL010000038">
    <property type="protein sequence ID" value="MDC7228002.1"/>
    <property type="molecule type" value="Genomic_DNA"/>
</dbReference>
<protein>
    <submittedName>
        <fullName evidence="9">Exopolysaccharide biosynthesis polyprenyl glycosylphosphotransferase</fullName>
    </submittedName>
</protein>
<dbReference type="Pfam" id="PF02397">
    <property type="entry name" value="Bac_transf"/>
    <property type="match status" value="1"/>
</dbReference>
<evidence type="ECO:0000256" key="6">
    <source>
        <dbReference type="ARBA" id="ARBA00023136"/>
    </source>
</evidence>
<keyword evidence="6 7" id="KW-0472">Membrane</keyword>
<comment type="caution">
    <text evidence="9">The sequence shown here is derived from an EMBL/GenBank/DDBJ whole genome shotgun (WGS) entry which is preliminary data.</text>
</comment>